<reference evidence="2" key="1">
    <citation type="submission" date="2022-11" db="EMBL/GenBank/DDBJ databases">
        <authorList>
            <person name="Hyden B.L."/>
            <person name="Feng K."/>
            <person name="Yates T."/>
            <person name="Jawdy S."/>
            <person name="Smart L.B."/>
            <person name="Muchero W."/>
        </authorList>
    </citation>
    <scope>NUCLEOTIDE SEQUENCE</scope>
    <source>
        <tissue evidence="2">Shoot tip</tissue>
    </source>
</reference>
<feature type="compositionally biased region" description="Basic and acidic residues" evidence="1">
    <location>
        <begin position="131"/>
        <end position="145"/>
    </location>
</feature>
<dbReference type="EMBL" id="JAPFFL010000006">
    <property type="protein sequence ID" value="KAJ6721632.1"/>
    <property type="molecule type" value="Genomic_DNA"/>
</dbReference>
<feature type="compositionally biased region" description="Low complexity" evidence="1">
    <location>
        <begin position="120"/>
        <end position="130"/>
    </location>
</feature>
<keyword evidence="3" id="KW-1185">Reference proteome</keyword>
<evidence type="ECO:0000256" key="1">
    <source>
        <dbReference type="SAM" id="MobiDB-lite"/>
    </source>
</evidence>
<dbReference type="OrthoDB" id="1925325at2759"/>
<evidence type="ECO:0000313" key="3">
    <source>
        <dbReference type="Proteomes" id="UP001151529"/>
    </source>
</evidence>
<evidence type="ECO:0000313" key="2">
    <source>
        <dbReference type="EMBL" id="KAJ6721632.1"/>
    </source>
</evidence>
<reference evidence="2" key="2">
    <citation type="journal article" date="2023" name="Int. J. Mol. Sci.">
        <title>De Novo Assembly and Annotation of 11 Diverse Shrub Willow (Salix) Genomes Reveals Novel Gene Organization in Sex-Linked Regions.</title>
        <authorList>
            <person name="Hyden B."/>
            <person name="Feng K."/>
            <person name="Yates T.B."/>
            <person name="Jawdy S."/>
            <person name="Cereghino C."/>
            <person name="Smart L.B."/>
            <person name="Muchero W."/>
        </authorList>
    </citation>
    <scope>NUCLEOTIDE SEQUENCE [LARGE SCALE GENOMIC DNA]</scope>
    <source>
        <tissue evidence="2">Shoot tip</tissue>
    </source>
</reference>
<comment type="caution">
    <text evidence="2">The sequence shown here is derived from an EMBL/GenBank/DDBJ whole genome shotgun (WGS) entry which is preliminary data.</text>
</comment>
<name>A0A9Q0Z526_SALVM</name>
<gene>
    <name evidence="2" type="ORF">OIU85_024696</name>
</gene>
<accession>A0A9Q0Z526</accession>
<dbReference type="Proteomes" id="UP001151529">
    <property type="component" value="Chromosome 10"/>
</dbReference>
<dbReference type="PANTHER" id="PTHR34280">
    <property type="entry name" value="OS01G0920100 PROTEIN"/>
    <property type="match status" value="1"/>
</dbReference>
<dbReference type="PANTHER" id="PTHR34280:SF15">
    <property type="entry name" value="TRANSCRIPTION FACTOR"/>
    <property type="match status" value="1"/>
</dbReference>
<feature type="region of interest" description="Disordered" evidence="1">
    <location>
        <begin position="109"/>
        <end position="146"/>
    </location>
</feature>
<organism evidence="2 3">
    <name type="scientific">Salix viminalis</name>
    <name type="common">Common osier</name>
    <name type="synonym">Basket willow</name>
    <dbReference type="NCBI Taxonomy" id="40686"/>
    <lineage>
        <taxon>Eukaryota</taxon>
        <taxon>Viridiplantae</taxon>
        <taxon>Streptophyta</taxon>
        <taxon>Embryophyta</taxon>
        <taxon>Tracheophyta</taxon>
        <taxon>Spermatophyta</taxon>
        <taxon>Magnoliopsida</taxon>
        <taxon>eudicotyledons</taxon>
        <taxon>Gunneridae</taxon>
        <taxon>Pentapetalae</taxon>
        <taxon>rosids</taxon>
        <taxon>fabids</taxon>
        <taxon>Malpighiales</taxon>
        <taxon>Salicaceae</taxon>
        <taxon>Saliceae</taxon>
        <taxon>Salix</taxon>
    </lineage>
</organism>
<dbReference type="InterPro" id="IPR038947">
    <property type="entry name" value="At3g27210-like"/>
</dbReference>
<protein>
    <submittedName>
        <fullName evidence="2">Uncharacterized protein</fullName>
    </submittedName>
</protein>
<proteinExistence type="predicted"/>
<sequence>MTWVTERICFFDSHPWIESDCEDYLSVDGDFTPSCGTTPIHQGSYIETPPREEPLCIITSARSLAEPSPADMKKQLFELFRENISGEEANGNRSFQDTANGKPITAYLPPKCTSRSPYQSAESSARSSETTLHRDPRSAGKEKPTHSAHCCLPNVVRGLSLSERKKGLSPAAVVVDSNKLFPVNFFLFLKRRIVSAHCKEWKLEYFLIYTSLYPEESNLRTGFYILIHCARAC</sequence>
<dbReference type="AlphaFoldDB" id="A0A9Q0Z526"/>